<dbReference type="Proteomes" id="UP000620366">
    <property type="component" value="Unassembled WGS sequence"/>
</dbReference>
<organism evidence="3 4">
    <name type="scientific">Feifania hominis</name>
    <dbReference type="NCBI Taxonomy" id="2763660"/>
    <lineage>
        <taxon>Bacteria</taxon>
        <taxon>Bacillati</taxon>
        <taxon>Bacillota</taxon>
        <taxon>Clostridia</taxon>
        <taxon>Eubacteriales</taxon>
        <taxon>Feifaniaceae</taxon>
        <taxon>Feifania</taxon>
    </lineage>
</organism>
<keyword evidence="4" id="KW-1185">Reference proteome</keyword>
<dbReference type="AlphaFoldDB" id="A0A926DEV7"/>
<dbReference type="RefSeq" id="WP_249300399.1">
    <property type="nucleotide sequence ID" value="NZ_JACRSP010000003.1"/>
</dbReference>
<gene>
    <name evidence="3" type="ORF">H8695_07655</name>
</gene>
<sequence>MSLIDGYKNFIDLYLVDILTVLAPLLCGAIVCAIIGIPFFFFQRQRREHLRLEREGHTAGGTVTDLYTRRHRMRGDENTPSYTIESPHAVYSFVAADGRTYTGDFAQKRKSMYGRGDSVTVYYDPQNPQSNCTPRQLEEDVATRRLFLSLFALVAVLCAAMALWLGLS</sequence>
<feature type="transmembrane region" description="Helical" evidence="1">
    <location>
        <begin position="146"/>
        <end position="167"/>
    </location>
</feature>
<accession>A0A926DEV7</accession>
<evidence type="ECO:0000259" key="2">
    <source>
        <dbReference type="Pfam" id="PF12158"/>
    </source>
</evidence>
<keyword evidence="1" id="KW-0812">Transmembrane</keyword>
<protein>
    <submittedName>
        <fullName evidence="3">DUF3592 domain-containing protein</fullName>
    </submittedName>
</protein>
<evidence type="ECO:0000313" key="4">
    <source>
        <dbReference type="Proteomes" id="UP000620366"/>
    </source>
</evidence>
<reference evidence="3" key="1">
    <citation type="submission" date="2020-08" db="EMBL/GenBank/DDBJ databases">
        <title>Genome public.</title>
        <authorList>
            <person name="Liu C."/>
            <person name="Sun Q."/>
        </authorList>
    </citation>
    <scope>NUCLEOTIDE SEQUENCE</scope>
    <source>
        <strain evidence="3">BX7</strain>
    </source>
</reference>
<dbReference type="InterPro" id="IPR021994">
    <property type="entry name" value="DUF3592"/>
</dbReference>
<keyword evidence="1" id="KW-0472">Membrane</keyword>
<feature type="domain" description="DUF3592" evidence="2">
    <location>
        <begin position="61"/>
        <end position="130"/>
    </location>
</feature>
<keyword evidence="1" id="KW-1133">Transmembrane helix</keyword>
<name>A0A926DEV7_9FIRM</name>
<dbReference type="EMBL" id="JACRSP010000003">
    <property type="protein sequence ID" value="MBC8536557.1"/>
    <property type="molecule type" value="Genomic_DNA"/>
</dbReference>
<dbReference type="Pfam" id="PF12158">
    <property type="entry name" value="DUF3592"/>
    <property type="match status" value="1"/>
</dbReference>
<feature type="transmembrane region" description="Helical" evidence="1">
    <location>
        <begin position="18"/>
        <end position="42"/>
    </location>
</feature>
<proteinExistence type="predicted"/>
<evidence type="ECO:0000313" key="3">
    <source>
        <dbReference type="EMBL" id="MBC8536557.1"/>
    </source>
</evidence>
<evidence type="ECO:0000256" key="1">
    <source>
        <dbReference type="SAM" id="Phobius"/>
    </source>
</evidence>
<comment type="caution">
    <text evidence="3">The sequence shown here is derived from an EMBL/GenBank/DDBJ whole genome shotgun (WGS) entry which is preliminary data.</text>
</comment>